<reference evidence="2" key="1">
    <citation type="submission" date="2021-01" db="EMBL/GenBank/DDBJ databases">
        <authorList>
            <consortium name="Genoscope - CEA"/>
            <person name="William W."/>
        </authorList>
    </citation>
    <scope>NUCLEOTIDE SEQUENCE</scope>
</reference>
<evidence type="ECO:0000256" key="1">
    <source>
        <dbReference type="SAM" id="Phobius"/>
    </source>
</evidence>
<evidence type="ECO:0008006" key="4">
    <source>
        <dbReference type="Google" id="ProtNLM"/>
    </source>
</evidence>
<organism evidence="2 3">
    <name type="scientific">Paramecium primaurelia</name>
    <dbReference type="NCBI Taxonomy" id="5886"/>
    <lineage>
        <taxon>Eukaryota</taxon>
        <taxon>Sar</taxon>
        <taxon>Alveolata</taxon>
        <taxon>Ciliophora</taxon>
        <taxon>Intramacronucleata</taxon>
        <taxon>Oligohymenophorea</taxon>
        <taxon>Peniculida</taxon>
        <taxon>Parameciidae</taxon>
        <taxon>Paramecium</taxon>
    </lineage>
</organism>
<dbReference type="EMBL" id="CAJJDM010000090">
    <property type="protein sequence ID" value="CAD8091255.1"/>
    <property type="molecule type" value="Genomic_DNA"/>
</dbReference>
<comment type="caution">
    <text evidence="2">The sequence shown here is derived from an EMBL/GenBank/DDBJ whole genome shotgun (WGS) entry which is preliminary data.</text>
</comment>
<keyword evidence="1" id="KW-0812">Transmembrane</keyword>
<proteinExistence type="predicted"/>
<evidence type="ECO:0000313" key="2">
    <source>
        <dbReference type="EMBL" id="CAD8091255.1"/>
    </source>
</evidence>
<keyword evidence="3" id="KW-1185">Reference proteome</keyword>
<dbReference type="Proteomes" id="UP000688137">
    <property type="component" value="Unassembled WGS sequence"/>
</dbReference>
<feature type="transmembrane region" description="Helical" evidence="1">
    <location>
        <begin position="92"/>
        <end position="111"/>
    </location>
</feature>
<protein>
    <recommendedName>
        <fullName evidence="4">Transmembrane protein</fullName>
    </recommendedName>
</protein>
<keyword evidence="1" id="KW-0472">Membrane</keyword>
<accession>A0A8S1NQ56</accession>
<dbReference type="AlphaFoldDB" id="A0A8S1NQ56"/>
<name>A0A8S1NQ56_PARPR</name>
<evidence type="ECO:0000313" key="3">
    <source>
        <dbReference type="Proteomes" id="UP000688137"/>
    </source>
</evidence>
<keyword evidence="1" id="KW-1133">Transmembrane helix</keyword>
<gene>
    <name evidence="2" type="ORF">PPRIM_AZ9-3.1.T0870210</name>
</gene>
<sequence>MIGQSKMEMESLLFVDLQIFLEAVLILEGIHRQQRIYFYSLIILYHQILNSGSKIIIDLSIDNWGGERMEFLLVIIIQNALNPVFVELLVLVGVMVQIQQILILIMLMNMFKQKQSDMIIIGGYLNFKCG</sequence>